<keyword evidence="1" id="KW-1133">Transmembrane helix</keyword>
<feature type="transmembrane region" description="Helical" evidence="1">
    <location>
        <begin position="20"/>
        <end position="39"/>
    </location>
</feature>
<organism evidence="2 3">
    <name type="scientific">Peptostreptococcus anaerobius</name>
    <dbReference type="NCBI Taxonomy" id="1261"/>
    <lineage>
        <taxon>Bacteria</taxon>
        <taxon>Bacillati</taxon>
        <taxon>Bacillota</taxon>
        <taxon>Clostridia</taxon>
        <taxon>Peptostreptococcales</taxon>
        <taxon>Peptostreptococcaceae</taxon>
        <taxon>Peptostreptococcus</taxon>
    </lineage>
</organism>
<reference evidence="2 3" key="1">
    <citation type="submission" date="2016-02" db="EMBL/GenBank/DDBJ databases">
        <authorList>
            <person name="Wen L."/>
            <person name="He K."/>
            <person name="Yang H."/>
        </authorList>
    </citation>
    <scope>NUCLEOTIDE SEQUENCE [LARGE SCALE GENOMIC DNA]</scope>
    <source>
        <strain evidence="2 3">MJR8628A</strain>
    </source>
</reference>
<dbReference type="RefSeq" id="WP_061101632.1">
    <property type="nucleotide sequence ID" value="NZ_JADMXM010000005.1"/>
</dbReference>
<dbReference type="EMBL" id="LSQZ01000013">
    <property type="protein sequence ID" value="KXI14168.1"/>
    <property type="molecule type" value="Genomic_DNA"/>
</dbReference>
<protein>
    <submittedName>
        <fullName evidence="2">TIGR02206 family protein</fullName>
    </submittedName>
</protein>
<accession>A0A135YXM5</accession>
<evidence type="ECO:0000256" key="1">
    <source>
        <dbReference type="SAM" id="Phobius"/>
    </source>
</evidence>
<evidence type="ECO:0000313" key="3">
    <source>
        <dbReference type="Proteomes" id="UP000070326"/>
    </source>
</evidence>
<evidence type="ECO:0000313" key="2">
    <source>
        <dbReference type="EMBL" id="KXI14168.1"/>
    </source>
</evidence>
<gene>
    <name evidence="2" type="ORF">HMPREF3195_00337</name>
</gene>
<sequence>MNMEYFFRAVQDPNFFMPSWMKISVTVGLIVVMLLSLFIKNKERAIKIGLCLSLCQQFILYSWYIGTGYHLATEGLPLFHCRICMLGLAFAYFAKKEKLVNYFAILGLICGSMACIVVDLDHFVFPHWTNFSYIVGHYLLVFNAFMLVRERSKIQVKDIISITLIMNLFILVADLSLKANYGFLMKLPSSLSFVPLTGVSVGVFISLLMILVLAILNKVLPYNKVLLEDKEEYIKA</sequence>
<dbReference type="eggNOG" id="COG5522">
    <property type="taxonomic scope" value="Bacteria"/>
</dbReference>
<proteinExistence type="predicted"/>
<feature type="transmembrane region" description="Helical" evidence="1">
    <location>
        <begin position="131"/>
        <end position="148"/>
    </location>
</feature>
<keyword evidence="1" id="KW-0812">Transmembrane</keyword>
<dbReference type="PATRIC" id="fig|1261.5.peg.342"/>
<feature type="transmembrane region" description="Helical" evidence="1">
    <location>
        <begin position="101"/>
        <end position="125"/>
    </location>
</feature>
<feature type="transmembrane region" description="Helical" evidence="1">
    <location>
        <begin position="160"/>
        <end position="181"/>
    </location>
</feature>
<dbReference type="InterPro" id="IPR011737">
    <property type="entry name" value="CHP02206_TP0381"/>
</dbReference>
<feature type="transmembrane region" description="Helical" evidence="1">
    <location>
        <begin position="193"/>
        <end position="216"/>
    </location>
</feature>
<comment type="caution">
    <text evidence="2">The sequence shown here is derived from an EMBL/GenBank/DDBJ whole genome shotgun (WGS) entry which is preliminary data.</text>
</comment>
<name>A0A135YXM5_9FIRM</name>
<dbReference type="AlphaFoldDB" id="A0A135YXM5"/>
<dbReference type="Pfam" id="PF14808">
    <property type="entry name" value="TMEM164"/>
    <property type="match status" value="1"/>
</dbReference>
<keyword evidence="1" id="KW-0472">Membrane</keyword>
<feature type="transmembrane region" description="Helical" evidence="1">
    <location>
        <begin position="76"/>
        <end position="94"/>
    </location>
</feature>
<dbReference type="NCBIfam" id="TIGR02206">
    <property type="entry name" value="intg_mem_TP0381"/>
    <property type="match status" value="1"/>
</dbReference>
<dbReference type="Proteomes" id="UP000070326">
    <property type="component" value="Unassembled WGS sequence"/>
</dbReference>
<feature type="transmembrane region" description="Helical" evidence="1">
    <location>
        <begin position="46"/>
        <end position="64"/>
    </location>
</feature>